<feature type="compositionally biased region" description="Low complexity" evidence="1">
    <location>
        <begin position="412"/>
        <end position="422"/>
    </location>
</feature>
<feature type="region of interest" description="Disordered" evidence="1">
    <location>
        <begin position="290"/>
        <end position="311"/>
    </location>
</feature>
<dbReference type="Proteomes" id="UP000038045">
    <property type="component" value="Unplaced"/>
</dbReference>
<feature type="compositionally biased region" description="Basic and acidic residues" evidence="1">
    <location>
        <begin position="216"/>
        <end position="235"/>
    </location>
</feature>
<proteinExistence type="predicted"/>
<evidence type="ECO:0000313" key="3">
    <source>
        <dbReference type="WBParaSite" id="PTRK_0001660900.1"/>
    </source>
</evidence>
<evidence type="ECO:0000313" key="2">
    <source>
        <dbReference type="Proteomes" id="UP000038045"/>
    </source>
</evidence>
<dbReference type="AlphaFoldDB" id="A0A0N5A4K0"/>
<sequence>MALPWLGATAKPGEPARRMKRPPGAGEQVQTARDGDGTNEPAQRRAEAARHVRRATTQDQHAQGHGAERHQSAGVGQGDDFVQREEQGDGSHHAGGEHGDAHRRSAPGDAGQAARQQAVARHDEEDAALAVEEGQDHRGQGQDRRDRQEMSGAGLADLAQDQGQRLGAVGEAGEGCRPQGDGGDDGVDGRAGQHGADDPNGQVALGIARFLGRRGDGVETVEGREDDGRRRHDPTLDAVRPHVTGETIGAEGLQVGGVEVGQGEPDEQGQGRQLHRHQDQVQRCAFLGAGQQQGGHDDDDEEGGDVGDSARVRPLHQGHRQAQPVMQQRGRIACPTDGHGADHQAVFQDQAPADDPTGHLAQHYARIGIGAARRRHRAGHLCVAHGGAGADETGDQEGQQDGGARLVRADADQGQDAGADDGAYAHRHQMRPAQAASEGLGARFWIGAR</sequence>
<feature type="region of interest" description="Disordered" evidence="1">
    <location>
        <begin position="216"/>
        <end position="236"/>
    </location>
</feature>
<evidence type="ECO:0000256" key="1">
    <source>
        <dbReference type="SAM" id="MobiDB-lite"/>
    </source>
</evidence>
<dbReference type="WBParaSite" id="PTRK_0001660900.1">
    <property type="protein sequence ID" value="PTRK_0001660900.1"/>
    <property type="gene ID" value="PTRK_0001660900"/>
</dbReference>
<feature type="compositionally biased region" description="Basic and acidic residues" evidence="1">
    <location>
        <begin position="81"/>
        <end position="103"/>
    </location>
</feature>
<keyword evidence="2" id="KW-1185">Reference proteome</keyword>
<name>A0A0N5A4K0_PARTI</name>
<protein>
    <submittedName>
        <fullName evidence="3">LigA</fullName>
    </submittedName>
</protein>
<feature type="region of interest" description="Disordered" evidence="1">
    <location>
        <begin position="1"/>
        <end position="202"/>
    </location>
</feature>
<feature type="compositionally biased region" description="Basic and acidic residues" evidence="1">
    <location>
        <begin position="134"/>
        <end position="149"/>
    </location>
</feature>
<reference evidence="3" key="1">
    <citation type="submission" date="2017-02" db="UniProtKB">
        <authorList>
            <consortium name="WormBaseParasite"/>
        </authorList>
    </citation>
    <scope>IDENTIFICATION</scope>
</reference>
<organism evidence="2 3">
    <name type="scientific">Parastrongyloides trichosuri</name>
    <name type="common">Possum-specific nematode worm</name>
    <dbReference type="NCBI Taxonomy" id="131310"/>
    <lineage>
        <taxon>Eukaryota</taxon>
        <taxon>Metazoa</taxon>
        <taxon>Ecdysozoa</taxon>
        <taxon>Nematoda</taxon>
        <taxon>Chromadorea</taxon>
        <taxon>Rhabditida</taxon>
        <taxon>Tylenchina</taxon>
        <taxon>Panagrolaimomorpha</taxon>
        <taxon>Strongyloidoidea</taxon>
        <taxon>Strongyloididae</taxon>
        <taxon>Parastrongyloides</taxon>
    </lineage>
</organism>
<feature type="compositionally biased region" description="Low complexity" evidence="1">
    <location>
        <begin position="107"/>
        <end position="119"/>
    </location>
</feature>
<feature type="region of interest" description="Disordered" evidence="1">
    <location>
        <begin position="388"/>
        <end position="440"/>
    </location>
</feature>
<accession>A0A0N5A4K0</accession>